<dbReference type="AlphaFoldDB" id="A0AAD4YNS9"/>
<evidence type="ECO:0000256" key="1">
    <source>
        <dbReference type="SAM" id="MobiDB-lite"/>
    </source>
</evidence>
<feature type="compositionally biased region" description="Basic residues" evidence="1">
    <location>
        <begin position="1"/>
        <end position="27"/>
    </location>
</feature>
<sequence length="70" mass="8220">MALAHVSKRPKPTCQRERRRCSHHRSRHDPSVKLVKRRSILEVQVQTGKSTARFSYHQSQFVQDKISNLP</sequence>
<protein>
    <submittedName>
        <fullName evidence="2">Uncharacterized protein</fullName>
    </submittedName>
</protein>
<proteinExistence type="predicted"/>
<dbReference type="Proteomes" id="UP001054821">
    <property type="component" value="Chromosome 8"/>
</dbReference>
<dbReference type="EMBL" id="JAJFAZ020000008">
    <property type="protein sequence ID" value="KAI5315669.1"/>
    <property type="molecule type" value="Genomic_DNA"/>
</dbReference>
<evidence type="ECO:0000313" key="2">
    <source>
        <dbReference type="EMBL" id="KAI5315669.1"/>
    </source>
</evidence>
<reference evidence="2 3" key="1">
    <citation type="journal article" date="2022" name="G3 (Bethesda)">
        <title>Whole-genome sequence and methylome profiling of the almond [Prunus dulcis (Mill.) D.A. Webb] cultivar 'Nonpareil'.</title>
        <authorList>
            <person name="D'Amico-Willman K.M."/>
            <person name="Ouma W.Z."/>
            <person name="Meulia T."/>
            <person name="Sideli G.M."/>
            <person name="Gradziel T.M."/>
            <person name="Fresnedo-Ramirez J."/>
        </authorList>
    </citation>
    <scope>NUCLEOTIDE SEQUENCE [LARGE SCALE GENOMIC DNA]</scope>
    <source>
        <strain evidence="2">Clone GOH B32 T37-40</strain>
    </source>
</reference>
<accession>A0AAD4YNS9</accession>
<comment type="caution">
    <text evidence="2">The sequence shown here is derived from an EMBL/GenBank/DDBJ whole genome shotgun (WGS) entry which is preliminary data.</text>
</comment>
<name>A0AAD4YNS9_PRUDU</name>
<keyword evidence="3" id="KW-1185">Reference proteome</keyword>
<feature type="region of interest" description="Disordered" evidence="1">
    <location>
        <begin position="1"/>
        <end position="31"/>
    </location>
</feature>
<gene>
    <name evidence="2" type="ORF">L3X38_044845</name>
</gene>
<organism evidence="2 3">
    <name type="scientific">Prunus dulcis</name>
    <name type="common">Almond</name>
    <name type="synonym">Amygdalus dulcis</name>
    <dbReference type="NCBI Taxonomy" id="3755"/>
    <lineage>
        <taxon>Eukaryota</taxon>
        <taxon>Viridiplantae</taxon>
        <taxon>Streptophyta</taxon>
        <taxon>Embryophyta</taxon>
        <taxon>Tracheophyta</taxon>
        <taxon>Spermatophyta</taxon>
        <taxon>Magnoliopsida</taxon>
        <taxon>eudicotyledons</taxon>
        <taxon>Gunneridae</taxon>
        <taxon>Pentapetalae</taxon>
        <taxon>rosids</taxon>
        <taxon>fabids</taxon>
        <taxon>Rosales</taxon>
        <taxon>Rosaceae</taxon>
        <taxon>Amygdaloideae</taxon>
        <taxon>Amygdaleae</taxon>
        <taxon>Prunus</taxon>
    </lineage>
</organism>
<evidence type="ECO:0000313" key="3">
    <source>
        <dbReference type="Proteomes" id="UP001054821"/>
    </source>
</evidence>